<evidence type="ECO:0000259" key="1">
    <source>
        <dbReference type="PROSITE" id="PS51819"/>
    </source>
</evidence>
<comment type="caution">
    <text evidence="2">The sequence shown here is derived from an EMBL/GenBank/DDBJ whole genome shotgun (WGS) entry which is preliminary data.</text>
</comment>
<dbReference type="EMBL" id="LDWR01000018">
    <property type="protein sequence ID" value="KML59157.1"/>
    <property type="molecule type" value="Genomic_DNA"/>
</dbReference>
<proteinExistence type="predicted"/>
<dbReference type="SUPFAM" id="SSF54593">
    <property type="entry name" value="Glyoxalase/Bleomycin resistance protein/Dihydroxybiphenyl dioxygenase"/>
    <property type="match status" value="1"/>
</dbReference>
<dbReference type="InterPro" id="IPR029068">
    <property type="entry name" value="Glyas_Bleomycin-R_OHBP_Dase"/>
</dbReference>
<dbReference type="PATRIC" id="fig|292.27.peg.1930"/>
<dbReference type="CDD" id="cd06587">
    <property type="entry name" value="VOC"/>
    <property type="match status" value="1"/>
</dbReference>
<evidence type="ECO:0000313" key="2">
    <source>
        <dbReference type="EMBL" id="KML59157.1"/>
    </source>
</evidence>
<protein>
    <submittedName>
        <fullName evidence="2">Lactoylglutathione lyase-like lyase</fullName>
    </submittedName>
</protein>
<feature type="domain" description="VOC" evidence="1">
    <location>
        <begin position="27"/>
        <end position="145"/>
    </location>
</feature>
<reference evidence="2 3" key="1">
    <citation type="submission" date="2015-05" db="EMBL/GenBank/DDBJ databases">
        <title>Draft genome of Burkholderia cepacia LK29.</title>
        <authorList>
            <person name="Chan X.Y."/>
        </authorList>
    </citation>
    <scope>NUCLEOTIDE SEQUENCE [LARGE SCALE GENOMIC DNA]</scope>
    <source>
        <strain evidence="2 3">LK29</strain>
    </source>
</reference>
<dbReference type="PROSITE" id="PS51819">
    <property type="entry name" value="VOC"/>
    <property type="match status" value="1"/>
</dbReference>
<evidence type="ECO:0000313" key="3">
    <source>
        <dbReference type="Proteomes" id="UP000036338"/>
    </source>
</evidence>
<dbReference type="Proteomes" id="UP000036338">
    <property type="component" value="Unassembled WGS sequence"/>
</dbReference>
<gene>
    <name evidence="2" type="ORF">VL15_11115</name>
</gene>
<organism evidence="2 3">
    <name type="scientific">Burkholderia cepacia</name>
    <name type="common">Pseudomonas cepacia</name>
    <dbReference type="NCBI Taxonomy" id="292"/>
    <lineage>
        <taxon>Bacteria</taxon>
        <taxon>Pseudomonadati</taxon>
        <taxon>Pseudomonadota</taxon>
        <taxon>Betaproteobacteria</taxon>
        <taxon>Burkholderiales</taxon>
        <taxon>Burkholderiaceae</taxon>
        <taxon>Burkholderia</taxon>
        <taxon>Burkholderia cepacia complex</taxon>
    </lineage>
</organism>
<accession>A0A0J5X826</accession>
<dbReference type="Pfam" id="PF00903">
    <property type="entry name" value="Glyoxalase"/>
    <property type="match status" value="1"/>
</dbReference>
<sequence length="166" mass="18773">MMTQLSDLLDDAIAEPPARDSIVKPYVLSHGTLECKSLRESRRFYEEFLGLECVQHGPRSMAVRCGMKFHIVCVEVGSALHPVTYLSHWGVDVSCNAEVEAAHAAALANRERYGIGKITDIVEQHGVYSFYFEDLDHNWWEIQHYAAGFQHSDMFDFGDVFESSKG</sequence>
<dbReference type="RefSeq" id="WP_048245541.1">
    <property type="nucleotide sequence ID" value="NZ_LDWR01000018.1"/>
</dbReference>
<dbReference type="InterPro" id="IPR037523">
    <property type="entry name" value="VOC_core"/>
</dbReference>
<dbReference type="Gene3D" id="3.10.180.10">
    <property type="entry name" value="2,3-Dihydroxybiphenyl 1,2-Dioxygenase, domain 1"/>
    <property type="match status" value="1"/>
</dbReference>
<dbReference type="GO" id="GO:0016829">
    <property type="term" value="F:lyase activity"/>
    <property type="evidence" value="ECO:0007669"/>
    <property type="project" value="UniProtKB-KW"/>
</dbReference>
<keyword evidence="2" id="KW-0456">Lyase</keyword>
<dbReference type="InterPro" id="IPR004360">
    <property type="entry name" value="Glyas_Fos-R_dOase_dom"/>
</dbReference>
<dbReference type="AlphaFoldDB" id="A0A0J5X826"/>
<name>A0A0J5X826_BURCE</name>